<accession>A6TJJ7</accession>
<dbReference type="KEGG" id="amt:Amet_0126"/>
<dbReference type="GO" id="GO:0003677">
    <property type="term" value="F:DNA binding"/>
    <property type="evidence" value="ECO:0007669"/>
    <property type="project" value="InterPro"/>
</dbReference>
<sequence length="69" mass="8224">MPRTAREKNKSGIYHVMIRGANRQEIFHDEQDCLRFLEILEIYKVKTEIKIYDCCLMNNQANNRDGSFD</sequence>
<keyword evidence="2" id="KW-1185">Reference proteome</keyword>
<dbReference type="EMBL" id="CP000724">
    <property type="protein sequence ID" value="ABR46365.1"/>
    <property type="molecule type" value="Genomic_DNA"/>
</dbReference>
<gene>
    <name evidence="1" type="ordered locus">Amet_0126</name>
</gene>
<organism evidence="1 2">
    <name type="scientific">Alkaliphilus metalliredigens (strain QYMF)</name>
    <dbReference type="NCBI Taxonomy" id="293826"/>
    <lineage>
        <taxon>Bacteria</taxon>
        <taxon>Bacillati</taxon>
        <taxon>Bacillota</taxon>
        <taxon>Clostridia</taxon>
        <taxon>Peptostreptococcales</taxon>
        <taxon>Natronincolaceae</taxon>
        <taxon>Alkaliphilus</taxon>
    </lineage>
</organism>
<name>A6TJJ7_ALKMQ</name>
<dbReference type="Proteomes" id="UP000001572">
    <property type="component" value="Chromosome"/>
</dbReference>
<dbReference type="Gene3D" id="3.30.70.1290">
    <property type="entry name" value="Transposase IS200-like"/>
    <property type="match status" value="1"/>
</dbReference>
<reference evidence="2" key="1">
    <citation type="journal article" date="2016" name="Genome Announc.">
        <title>Complete genome sequence of Alkaliphilus metalliredigens strain QYMF, an alkaliphilic and metal-reducing bacterium isolated from borax-contaminated leachate ponds.</title>
        <authorList>
            <person name="Hwang C."/>
            <person name="Copeland A."/>
            <person name="Lucas S."/>
            <person name="Lapidus A."/>
            <person name="Barry K."/>
            <person name="Detter J.C."/>
            <person name="Glavina Del Rio T."/>
            <person name="Hammon N."/>
            <person name="Israni S."/>
            <person name="Dalin E."/>
            <person name="Tice H."/>
            <person name="Pitluck S."/>
            <person name="Chertkov O."/>
            <person name="Brettin T."/>
            <person name="Bruce D."/>
            <person name="Han C."/>
            <person name="Schmutz J."/>
            <person name="Larimer F."/>
            <person name="Land M.L."/>
            <person name="Hauser L."/>
            <person name="Kyrpides N."/>
            <person name="Mikhailova N."/>
            <person name="Ye Q."/>
            <person name="Zhou J."/>
            <person name="Richardson P."/>
            <person name="Fields M.W."/>
        </authorList>
    </citation>
    <scope>NUCLEOTIDE SEQUENCE [LARGE SCALE GENOMIC DNA]</scope>
    <source>
        <strain evidence="2">QYMF</strain>
    </source>
</reference>
<evidence type="ECO:0000313" key="2">
    <source>
        <dbReference type="Proteomes" id="UP000001572"/>
    </source>
</evidence>
<dbReference type="SUPFAM" id="SSF143422">
    <property type="entry name" value="Transposase IS200-like"/>
    <property type="match status" value="1"/>
</dbReference>
<protein>
    <submittedName>
        <fullName evidence="1">Transposase</fullName>
    </submittedName>
</protein>
<dbReference type="eggNOG" id="COG1943">
    <property type="taxonomic scope" value="Bacteria"/>
</dbReference>
<dbReference type="RefSeq" id="WP_011971274.1">
    <property type="nucleotide sequence ID" value="NC_009633.1"/>
</dbReference>
<dbReference type="HOGENOM" id="CLU_068226_4_3_9"/>
<dbReference type="GO" id="GO:0004803">
    <property type="term" value="F:transposase activity"/>
    <property type="evidence" value="ECO:0007669"/>
    <property type="project" value="InterPro"/>
</dbReference>
<dbReference type="GO" id="GO:0006313">
    <property type="term" value="P:DNA transposition"/>
    <property type="evidence" value="ECO:0007669"/>
    <property type="project" value="InterPro"/>
</dbReference>
<dbReference type="STRING" id="293826.Amet_0126"/>
<evidence type="ECO:0000313" key="1">
    <source>
        <dbReference type="EMBL" id="ABR46365.1"/>
    </source>
</evidence>
<dbReference type="InterPro" id="IPR036515">
    <property type="entry name" value="Transposase_17_sf"/>
</dbReference>
<dbReference type="AlphaFoldDB" id="A6TJJ7"/>
<proteinExistence type="predicted"/>